<dbReference type="Proteomes" id="UP000448292">
    <property type="component" value="Unassembled WGS sequence"/>
</dbReference>
<dbReference type="Gene3D" id="3.40.50.720">
    <property type="entry name" value="NAD(P)-binding Rossmann-like Domain"/>
    <property type="match status" value="1"/>
</dbReference>
<dbReference type="PANTHER" id="PTHR11092:SF0">
    <property type="entry name" value="EPIMERASE FAMILY PROTEIN SDR39U1"/>
    <property type="match status" value="1"/>
</dbReference>
<evidence type="ECO:0000259" key="3">
    <source>
        <dbReference type="Pfam" id="PF08338"/>
    </source>
</evidence>
<sequence length="313" mass="33981">MKTVITGGTGFIGGALTRSLLRRGGDVAVITRDVERGRRELTSKRTGTDVERNALERGALTVVSWDDLTAEVDGADAIVNLAGASIFDRRWSEEQKKRIVTSRVKAGDAVMNALAKAKSKPGVLVQGSAVGYYGLSTEPRDENSPNGKGFLADTARKWEDATKDAESMGVRRVIARTGVVLGKGGGALEQFVRPFRFFAGGVIGSGKQWLTWVHIDDEVGAIEFLMDRDDLSGPFNISAPEPETMTDFVRTLGRVLKRPAWLPVPAFVIKAALGEMGEELILSGQRALPARLLESGYAFRFPKLRQAFEDLLS</sequence>
<name>A0A7M3MIA7_9BACT</name>
<dbReference type="Pfam" id="PF01370">
    <property type="entry name" value="Epimerase"/>
    <property type="match status" value="1"/>
</dbReference>
<feature type="domain" description="NAD-dependent epimerase/dehydratase" evidence="2">
    <location>
        <begin position="4"/>
        <end position="237"/>
    </location>
</feature>
<dbReference type="SUPFAM" id="SSF51735">
    <property type="entry name" value="NAD(P)-binding Rossmann-fold domains"/>
    <property type="match status" value="1"/>
</dbReference>
<dbReference type="InterPro" id="IPR036291">
    <property type="entry name" value="NAD(P)-bd_dom_sf"/>
</dbReference>
<dbReference type="InterPro" id="IPR001509">
    <property type="entry name" value="Epimerase_deHydtase"/>
</dbReference>
<organism evidence="4 5">
    <name type="scientific">Oceanidesulfovibrio indonesiensis</name>
    <dbReference type="NCBI Taxonomy" id="54767"/>
    <lineage>
        <taxon>Bacteria</taxon>
        <taxon>Pseudomonadati</taxon>
        <taxon>Thermodesulfobacteriota</taxon>
        <taxon>Desulfovibrionia</taxon>
        <taxon>Desulfovibrionales</taxon>
        <taxon>Desulfovibrionaceae</taxon>
        <taxon>Oceanidesulfovibrio</taxon>
    </lineage>
</organism>
<protein>
    <submittedName>
        <fullName evidence="4">TIGR01777 family protein</fullName>
    </submittedName>
</protein>
<dbReference type="InterPro" id="IPR013549">
    <property type="entry name" value="DUF1731"/>
</dbReference>
<reference evidence="4 5" key="1">
    <citation type="submission" date="2018-06" db="EMBL/GenBank/DDBJ databases">
        <title>Complete genome of Desulfovibrio indonesiensis P37SLT.</title>
        <authorList>
            <person name="Crispim J.S."/>
            <person name="Vidigal P.M.P."/>
            <person name="Silva L.C.F."/>
            <person name="Laguardia C.N."/>
            <person name="Araujo L.C."/>
            <person name="Dias R.S."/>
            <person name="Sousa M.P."/>
            <person name="Paula S.O."/>
            <person name="Silva C."/>
        </authorList>
    </citation>
    <scope>NUCLEOTIDE SEQUENCE [LARGE SCALE GENOMIC DNA]</scope>
    <source>
        <strain evidence="4 5">P37SLT</strain>
    </source>
</reference>
<comment type="caution">
    <text evidence="4">The sequence shown here is derived from an EMBL/GenBank/DDBJ whole genome shotgun (WGS) entry which is preliminary data.</text>
</comment>
<evidence type="ECO:0000313" key="4">
    <source>
        <dbReference type="EMBL" id="TVM18923.1"/>
    </source>
</evidence>
<proteinExistence type="inferred from homology"/>
<comment type="similarity">
    <text evidence="1">Belongs to the NAD(P)-dependent epimerase/dehydratase family. SDR39U1 subfamily.</text>
</comment>
<dbReference type="RefSeq" id="WP_144302198.1">
    <property type="nucleotide sequence ID" value="NZ_QMIE01000003.1"/>
</dbReference>
<dbReference type="Pfam" id="PF08338">
    <property type="entry name" value="DUF1731"/>
    <property type="match status" value="1"/>
</dbReference>
<dbReference type="AlphaFoldDB" id="A0A7M3MIA7"/>
<evidence type="ECO:0000256" key="1">
    <source>
        <dbReference type="ARBA" id="ARBA00009353"/>
    </source>
</evidence>
<dbReference type="PANTHER" id="PTHR11092">
    <property type="entry name" value="SUGAR NUCLEOTIDE EPIMERASE RELATED"/>
    <property type="match status" value="1"/>
</dbReference>
<accession>A0A7M3MIA7</accession>
<dbReference type="InterPro" id="IPR010099">
    <property type="entry name" value="SDR39U1"/>
</dbReference>
<evidence type="ECO:0000313" key="5">
    <source>
        <dbReference type="Proteomes" id="UP000448292"/>
    </source>
</evidence>
<dbReference type="EMBL" id="QMIE01000003">
    <property type="protein sequence ID" value="TVM18923.1"/>
    <property type="molecule type" value="Genomic_DNA"/>
</dbReference>
<gene>
    <name evidence="4" type="ORF">DPQ33_05550</name>
</gene>
<feature type="domain" description="DUF1731" evidence="3">
    <location>
        <begin position="264"/>
        <end position="311"/>
    </location>
</feature>
<evidence type="ECO:0000259" key="2">
    <source>
        <dbReference type="Pfam" id="PF01370"/>
    </source>
</evidence>
<dbReference type="NCBIfam" id="TIGR01777">
    <property type="entry name" value="yfcH"/>
    <property type="match status" value="1"/>
</dbReference>
<keyword evidence="5" id="KW-1185">Reference proteome</keyword>
<dbReference type="CDD" id="cd05242">
    <property type="entry name" value="SDR_a8"/>
    <property type="match status" value="1"/>
</dbReference>
<dbReference type="OrthoDB" id="5292533at2"/>